<dbReference type="OrthoDB" id="1577640at2759"/>
<keyword evidence="2" id="KW-1185">Reference proteome</keyword>
<accession>A0A2T2NBM4</accession>
<reference evidence="1 2" key="1">
    <citation type="journal article" date="2018" name="Front. Microbiol.">
        <title>Genome-Wide Analysis of Corynespora cassiicola Leaf Fall Disease Putative Effectors.</title>
        <authorList>
            <person name="Lopez D."/>
            <person name="Ribeiro S."/>
            <person name="Label P."/>
            <person name="Fumanal B."/>
            <person name="Venisse J.S."/>
            <person name="Kohler A."/>
            <person name="de Oliveira R.R."/>
            <person name="Labutti K."/>
            <person name="Lipzen A."/>
            <person name="Lail K."/>
            <person name="Bauer D."/>
            <person name="Ohm R.A."/>
            <person name="Barry K.W."/>
            <person name="Spatafora J."/>
            <person name="Grigoriev I.V."/>
            <person name="Martin F.M."/>
            <person name="Pujade-Renaud V."/>
        </authorList>
    </citation>
    <scope>NUCLEOTIDE SEQUENCE [LARGE SCALE GENOMIC DNA]</scope>
    <source>
        <strain evidence="1 2">Philippines</strain>
    </source>
</reference>
<dbReference type="EMBL" id="KZ678141">
    <property type="protein sequence ID" value="PSN62845.1"/>
    <property type="molecule type" value="Genomic_DNA"/>
</dbReference>
<name>A0A2T2NBM4_CORCC</name>
<dbReference type="AlphaFoldDB" id="A0A2T2NBM4"/>
<proteinExistence type="predicted"/>
<evidence type="ECO:0000313" key="1">
    <source>
        <dbReference type="EMBL" id="PSN62845.1"/>
    </source>
</evidence>
<protein>
    <submittedName>
        <fullName evidence="1">Uncharacterized protein</fullName>
    </submittedName>
</protein>
<organism evidence="1 2">
    <name type="scientific">Corynespora cassiicola Philippines</name>
    <dbReference type="NCBI Taxonomy" id="1448308"/>
    <lineage>
        <taxon>Eukaryota</taxon>
        <taxon>Fungi</taxon>
        <taxon>Dikarya</taxon>
        <taxon>Ascomycota</taxon>
        <taxon>Pezizomycotina</taxon>
        <taxon>Dothideomycetes</taxon>
        <taxon>Pleosporomycetidae</taxon>
        <taxon>Pleosporales</taxon>
        <taxon>Corynesporascaceae</taxon>
        <taxon>Corynespora</taxon>
    </lineage>
</organism>
<evidence type="ECO:0000313" key="2">
    <source>
        <dbReference type="Proteomes" id="UP000240883"/>
    </source>
</evidence>
<gene>
    <name evidence="1" type="ORF">BS50DRAFT_638441</name>
</gene>
<sequence length="337" mass="39355">MDISISTVHNLLRIEDNLNLYEHSCSLISAIMVKFETVLMHELEVHGASNYRHSEYDVICSSIGWGKGLSIILASGKFSPNDDLIKDAGNVSKNISFYDVLDLAMQDKQIKSLDILAQAGYPVYPQVWFASIQYFYDLTAEWIAYFRTWKATPRIGQDTTESVPMQDRALGYFYIHVVGCASREVLVDFIGHEYRQMDKRQWKKILYDVVDSTRLRDLQKGLTVIRVWTFEALKLTHTCCRRICTELDEIRPILEEEIDDIRYIERADIQIFHDLMEEFDEAWGNHNGSFEQFVDNIWSSRMERVRQEASEYDSDHIEKVKEIGVRLWEPFGPQVVR</sequence>
<dbReference type="Proteomes" id="UP000240883">
    <property type="component" value="Unassembled WGS sequence"/>
</dbReference>